<dbReference type="EMBL" id="JACIBV010000001">
    <property type="protein sequence ID" value="MBB3724516.1"/>
    <property type="molecule type" value="Genomic_DNA"/>
</dbReference>
<sequence>MHGIAAKLVITTDKKKGSTLHRPPIMRMLRDHDEPVDTAVNT</sequence>
<name>A0A7W5UTX9_9ACTN</name>
<dbReference type="Proteomes" id="UP000579945">
    <property type="component" value="Unassembled WGS sequence"/>
</dbReference>
<keyword evidence="2" id="KW-1185">Reference proteome</keyword>
<reference evidence="1 2" key="1">
    <citation type="submission" date="2020-08" db="EMBL/GenBank/DDBJ databases">
        <title>Sequencing the genomes of 1000 actinobacteria strains.</title>
        <authorList>
            <person name="Klenk H.-P."/>
        </authorList>
    </citation>
    <scope>NUCLEOTIDE SEQUENCE [LARGE SCALE GENOMIC DNA]</scope>
    <source>
        <strain evidence="1 2">DSM 44320</strain>
    </source>
</reference>
<evidence type="ECO:0000313" key="2">
    <source>
        <dbReference type="Proteomes" id="UP000579945"/>
    </source>
</evidence>
<dbReference type="GeneID" id="95396266"/>
<gene>
    <name evidence="1" type="ORF">FHR33_000376</name>
</gene>
<protein>
    <submittedName>
        <fullName evidence="1">Uncharacterized protein</fullName>
    </submittedName>
</protein>
<evidence type="ECO:0000313" key="1">
    <source>
        <dbReference type="EMBL" id="MBB3724516.1"/>
    </source>
</evidence>
<organism evidence="1 2">
    <name type="scientific">Nonomuraea dietziae</name>
    <dbReference type="NCBI Taxonomy" id="65515"/>
    <lineage>
        <taxon>Bacteria</taxon>
        <taxon>Bacillati</taxon>
        <taxon>Actinomycetota</taxon>
        <taxon>Actinomycetes</taxon>
        <taxon>Streptosporangiales</taxon>
        <taxon>Streptosporangiaceae</taxon>
        <taxon>Nonomuraea</taxon>
    </lineage>
</organism>
<dbReference type="AlphaFoldDB" id="A0A7W5UTX9"/>
<comment type="caution">
    <text evidence="1">The sequence shown here is derived from an EMBL/GenBank/DDBJ whole genome shotgun (WGS) entry which is preliminary data.</text>
</comment>
<proteinExistence type="predicted"/>
<dbReference type="RefSeq" id="WP_281388131.1">
    <property type="nucleotide sequence ID" value="NZ_BAAAXX010000094.1"/>
</dbReference>
<accession>A0A7W5UTX9</accession>